<dbReference type="EMBL" id="CP001818">
    <property type="protein sequence ID" value="ACZ18364.1"/>
    <property type="molecule type" value="Genomic_DNA"/>
</dbReference>
<dbReference type="EnsemblBacteria" id="ACZ18364">
    <property type="protein sequence ID" value="ACZ18364"/>
    <property type="gene ID" value="Taci_0124"/>
</dbReference>
<proteinExistence type="predicted"/>
<dbReference type="HOGENOM" id="CLU_137433_0_0_0"/>
<dbReference type="AlphaFoldDB" id="D1B7W1"/>
<dbReference type="STRING" id="525903.Taci_0124"/>
<accession>D1B7W1</accession>
<dbReference type="Pfam" id="PF20377">
    <property type="entry name" value="DUF6672"/>
    <property type="match status" value="1"/>
</dbReference>
<sequence length="128" mass="13885">MTRRNAVRLALLAALVALGALLFLLGKEHQLFIDNQNVTVSGRDLAPIESLRVSVAGGEPMEFMADDRDVTVVRGPRASIRVEVLDQDGKVLKTVDASLSFSFEDRAMISLPALVEGLPYRLEPPGAQ</sequence>
<keyword evidence="2" id="KW-1185">Reference proteome</keyword>
<evidence type="ECO:0000313" key="1">
    <source>
        <dbReference type="EMBL" id="ACZ18364.1"/>
    </source>
</evidence>
<organism evidence="1 2">
    <name type="scientific">Thermanaerovibrio acidaminovorans (strain ATCC 49978 / DSM 6589 / Su883)</name>
    <name type="common">Selenomonas acidaminovorans</name>
    <dbReference type="NCBI Taxonomy" id="525903"/>
    <lineage>
        <taxon>Bacteria</taxon>
        <taxon>Thermotogati</taxon>
        <taxon>Synergistota</taxon>
        <taxon>Synergistia</taxon>
        <taxon>Synergistales</taxon>
        <taxon>Synergistaceae</taxon>
        <taxon>Thermanaerovibrio</taxon>
    </lineage>
</organism>
<evidence type="ECO:0000313" key="2">
    <source>
        <dbReference type="Proteomes" id="UP000002030"/>
    </source>
</evidence>
<dbReference type="InterPro" id="IPR046654">
    <property type="entry name" value="DUF6672"/>
</dbReference>
<dbReference type="eggNOG" id="ENOG50335DB">
    <property type="taxonomic scope" value="Bacteria"/>
</dbReference>
<dbReference type="OrthoDB" id="5573at2"/>
<name>D1B7W1_THEAS</name>
<dbReference type="Proteomes" id="UP000002030">
    <property type="component" value="Chromosome"/>
</dbReference>
<gene>
    <name evidence="1" type="ordered locus">Taci_0124</name>
</gene>
<protein>
    <submittedName>
        <fullName evidence="1">Uncharacterized protein</fullName>
    </submittedName>
</protein>
<dbReference type="KEGG" id="tai:Taci_0124"/>
<reference evidence="1 2" key="1">
    <citation type="journal article" date="2009" name="Stand. Genomic Sci.">
        <title>Complete genome sequence of Thermanaerovibrio acidaminovorans type strain (Su883).</title>
        <authorList>
            <person name="Chovatia M."/>
            <person name="Sikorski J."/>
            <person name="Schroder M."/>
            <person name="Lapidus A."/>
            <person name="Nolan M."/>
            <person name="Tice H."/>
            <person name="Glavina Del Rio T."/>
            <person name="Copeland A."/>
            <person name="Cheng J.F."/>
            <person name="Lucas S."/>
            <person name="Chen F."/>
            <person name="Bruce D."/>
            <person name="Goodwin L."/>
            <person name="Pitluck S."/>
            <person name="Ivanova N."/>
            <person name="Mavromatis K."/>
            <person name="Ovchinnikova G."/>
            <person name="Pati A."/>
            <person name="Chen A."/>
            <person name="Palaniappan K."/>
            <person name="Land M."/>
            <person name="Hauser L."/>
            <person name="Chang Y.J."/>
            <person name="Jeffries C.D."/>
            <person name="Chain P."/>
            <person name="Saunders E."/>
            <person name="Detter J.C."/>
            <person name="Brettin T."/>
            <person name="Rohde M."/>
            <person name="Goker M."/>
            <person name="Spring S."/>
            <person name="Bristow J."/>
            <person name="Markowitz V."/>
            <person name="Hugenholtz P."/>
            <person name="Kyrpides N.C."/>
            <person name="Klenk H.P."/>
            <person name="Eisen J.A."/>
        </authorList>
    </citation>
    <scope>NUCLEOTIDE SEQUENCE [LARGE SCALE GENOMIC DNA]</scope>
    <source>
        <strain evidence="2">ATCC 49978 / DSM 6589 / Su883</strain>
    </source>
</reference>